<dbReference type="EMBL" id="ML994638">
    <property type="protein sequence ID" value="KAF2184337.1"/>
    <property type="molecule type" value="Genomic_DNA"/>
</dbReference>
<feature type="domain" description="DUF7918" evidence="1">
    <location>
        <begin position="1"/>
        <end position="95"/>
    </location>
</feature>
<dbReference type="Proteomes" id="UP000800200">
    <property type="component" value="Unassembled WGS sequence"/>
</dbReference>
<accession>A0A6A6DXC7</accession>
<protein>
    <recommendedName>
        <fullName evidence="1">DUF7918 domain-containing protein</fullName>
    </recommendedName>
</protein>
<evidence type="ECO:0000313" key="3">
    <source>
        <dbReference type="Proteomes" id="UP000800200"/>
    </source>
</evidence>
<dbReference type="PANTHER" id="PTHR36223:SF1">
    <property type="entry name" value="TRANSCRIPTION ELONGATION FACTOR EAF N-TERMINAL DOMAIN-CONTAINING PROTEIN"/>
    <property type="match status" value="1"/>
</dbReference>
<evidence type="ECO:0000259" key="1">
    <source>
        <dbReference type="Pfam" id="PF25534"/>
    </source>
</evidence>
<organism evidence="2 3">
    <name type="scientific">Zopfia rhizophila CBS 207.26</name>
    <dbReference type="NCBI Taxonomy" id="1314779"/>
    <lineage>
        <taxon>Eukaryota</taxon>
        <taxon>Fungi</taxon>
        <taxon>Dikarya</taxon>
        <taxon>Ascomycota</taxon>
        <taxon>Pezizomycotina</taxon>
        <taxon>Dothideomycetes</taxon>
        <taxon>Dothideomycetes incertae sedis</taxon>
        <taxon>Zopfiaceae</taxon>
        <taxon>Zopfia</taxon>
    </lineage>
</organism>
<sequence>MGKIKLEFYYIITLAELQISNRSRVDIPELGAVSEKVIKGKALSHQASLREPESIPKVKFWDFRYLHPMGVPFATFKFKYRSRDVRRALCIIPRSLSPVRPEQKQEQEMTREELEEYVRRHRERETAGLTVKQEFK</sequence>
<keyword evidence="3" id="KW-1185">Reference proteome</keyword>
<reference evidence="2" key="1">
    <citation type="journal article" date="2020" name="Stud. Mycol.">
        <title>101 Dothideomycetes genomes: a test case for predicting lifestyles and emergence of pathogens.</title>
        <authorList>
            <person name="Haridas S."/>
            <person name="Albert R."/>
            <person name="Binder M."/>
            <person name="Bloem J."/>
            <person name="Labutti K."/>
            <person name="Salamov A."/>
            <person name="Andreopoulos B."/>
            <person name="Baker S."/>
            <person name="Barry K."/>
            <person name="Bills G."/>
            <person name="Bluhm B."/>
            <person name="Cannon C."/>
            <person name="Castanera R."/>
            <person name="Culley D."/>
            <person name="Daum C."/>
            <person name="Ezra D."/>
            <person name="Gonzalez J."/>
            <person name="Henrissat B."/>
            <person name="Kuo A."/>
            <person name="Liang C."/>
            <person name="Lipzen A."/>
            <person name="Lutzoni F."/>
            <person name="Magnuson J."/>
            <person name="Mondo S."/>
            <person name="Nolan M."/>
            <person name="Ohm R."/>
            <person name="Pangilinan J."/>
            <person name="Park H.-J."/>
            <person name="Ramirez L."/>
            <person name="Alfaro M."/>
            <person name="Sun H."/>
            <person name="Tritt A."/>
            <person name="Yoshinaga Y."/>
            <person name="Zwiers L.-H."/>
            <person name="Turgeon B."/>
            <person name="Goodwin S."/>
            <person name="Spatafora J."/>
            <person name="Crous P."/>
            <person name="Grigoriev I."/>
        </authorList>
    </citation>
    <scope>NUCLEOTIDE SEQUENCE</scope>
    <source>
        <strain evidence="2">CBS 207.26</strain>
    </source>
</reference>
<dbReference type="InterPro" id="IPR057678">
    <property type="entry name" value="DUF7918"/>
</dbReference>
<dbReference type="OrthoDB" id="3364132at2759"/>
<dbReference type="PANTHER" id="PTHR36223">
    <property type="entry name" value="BETA-LACTAMASE-TYPE TRANSPEPTIDASE FOLD DOMAIN CONTAINING PROTEIN"/>
    <property type="match status" value="1"/>
</dbReference>
<name>A0A6A6DXC7_9PEZI</name>
<gene>
    <name evidence="2" type="ORF">K469DRAFT_181525</name>
</gene>
<proteinExistence type="predicted"/>
<dbReference type="AlphaFoldDB" id="A0A6A6DXC7"/>
<dbReference type="Pfam" id="PF25534">
    <property type="entry name" value="DUF7918"/>
    <property type="match status" value="1"/>
</dbReference>
<evidence type="ECO:0000313" key="2">
    <source>
        <dbReference type="EMBL" id="KAF2184337.1"/>
    </source>
</evidence>